<dbReference type="InterPro" id="IPR021309">
    <property type="entry name" value="YgaP-like_TM"/>
</dbReference>
<evidence type="ECO:0000256" key="1">
    <source>
        <dbReference type="SAM" id="Phobius"/>
    </source>
</evidence>
<reference evidence="3 4" key="1">
    <citation type="submission" date="2019-11" db="EMBL/GenBank/DDBJ databases">
        <title>Caenimonas koreensis gen. nov., sp. nov., isolated from activated sludge.</title>
        <authorList>
            <person name="Seung H.R."/>
        </authorList>
    </citation>
    <scope>NUCLEOTIDE SEQUENCE [LARGE SCALE GENOMIC DNA]</scope>
    <source>
        <strain evidence="3 4">EMB320</strain>
    </source>
</reference>
<gene>
    <name evidence="3" type="ORF">GHT07_11510</name>
</gene>
<dbReference type="EMBL" id="WJBU01000010">
    <property type="protein sequence ID" value="MRD47908.1"/>
    <property type="molecule type" value="Genomic_DNA"/>
</dbReference>
<dbReference type="OrthoDB" id="9804804at2"/>
<proteinExistence type="predicted"/>
<name>A0A844AZQ1_9BURK</name>
<evidence type="ECO:0000259" key="2">
    <source>
        <dbReference type="Pfam" id="PF11127"/>
    </source>
</evidence>
<organism evidence="3 4">
    <name type="scientific">Caenimonas koreensis DSM 17982</name>
    <dbReference type="NCBI Taxonomy" id="1121255"/>
    <lineage>
        <taxon>Bacteria</taxon>
        <taxon>Pseudomonadati</taxon>
        <taxon>Pseudomonadota</taxon>
        <taxon>Betaproteobacteria</taxon>
        <taxon>Burkholderiales</taxon>
        <taxon>Comamonadaceae</taxon>
        <taxon>Caenimonas</taxon>
    </lineage>
</organism>
<keyword evidence="1" id="KW-0812">Transmembrane</keyword>
<comment type="caution">
    <text evidence="3">The sequence shown here is derived from an EMBL/GenBank/DDBJ whole genome shotgun (WGS) entry which is preliminary data.</text>
</comment>
<dbReference type="AlphaFoldDB" id="A0A844AZQ1"/>
<protein>
    <submittedName>
        <fullName evidence="3">DUF2892 domain-containing protein</fullName>
    </submittedName>
</protein>
<evidence type="ECO:0000313" key="4">
    <source>
        <dbReference type="Proteomes" id="UP000487350"/>
    </source>
</evidence>
<keyword evidence="4" id="KW-1185">Reference proteome</keyword>
<keyword evidence="1" id="KW-1133">Transmembrane helix</keyword>
<accession>A0A844AZQ1</accession>
<evidence type="ECO:0000313" key="3">
    <source>
        <dbReference type="EMBL" id="MRD47908.1"/>
    </source>
</evidence>
<dbReference type="Proteomes" id="UP000487350">
    <property type="component" value="Unassembled WGS sequence"/>
</dbReference>
<sequence length="67" mass="6814">MKVNEGTLDRAVRVVAGLVLIGLAATNTIGMWGYIGVVPLLTGAVGMCPLYTLLGINTCPAPGNSAK</sequence>
<dbReference type="Pfam" id="PF11127">
    <property type="entry name" value="YgaP-like_TM"/>
    <property type="match status" value="1"/>
</dbReference>
<feature type="domain" description="Inner membrane protein YgaP-like transmembrane" evidence="2">
    <location>
        <begin position="1"/>
        <end position="61"/>
    </location>
</feature>
<keyword evidence="1" id="KW-0472">Membrane</keyword>
<feature type="transmembrane region" description="Helical" evidence="1">
    <location>
        <begin position="12"/>
        <end position="35"/>
    </location>
</feature>
<dbReference type="RefSeq" id="WP_153585234.1">
    <property type="nucleotide sequence ID" value="NZ_WJBU01000010.1"/>
</dbReference>